<protein>
    <submittedName>
        <fullName evidence="2">Uncharacterized protein</fullName>
    </submittedName>
</protein>
<evidence type="ECO:0000313" key="2">
    <source>
        <dbReference type="EMBL" id="CAB4169016.1"/>
    </source>
</evidence>
<proteinExistence type="predicted"/>
<feature type="transmembrane region" description="Helical" evidence="1">
    <location>
        <begin position="6"/>
        <end position="26"/>
    </location>
</feature>
<sequence length="99" mass="11190">MITFLFILLTFIDLSASVIIFSGALSSRMRLYPSWHKVGLILASFGLLAQGIRNINFLFTGVSPSDSYLPFWVLKDLGIAAIAFFYLYQATQKYRQSKV</sequence>
<keyword evidence="1" id="KW-1133">Transmembrane helix</keyword>
<feature type="transmembrane region" description="Helical" evidence="1">
    <location>
        <begin position="71"/>
        <end position="88"/>
    </location>
</feature>
<gene>
    <name evidence="2" type="ORF">UFOVP581_34</name>
</gene>
<keyword evidence="1" id="KW-0812">Transmembrane</keyword>
<keyword evidence="1" id="KW-0472">Membrane</keyword>
<evidence type="ECO:0000256" key="1">
    <source>
        <dbReference type="SAM" id="Phobius"/>
    </source>
</evidence>
<dbReference type="EMBL" id="LR796835">
    <property type="protein sequence ID" value="CAB4169016.1"/>
    <property type="molecule type" value="Genomic_DNA"/>
</dbReference>
<name>A0A6J5PGK0_9CAUD</name>
<organism evidence="2">
    <name type="scientific">uncultured Caudovirales phage</name>
    <dbReference type="NCBI Taxonomy" id="2100421"/>
    <lineage>
        <taxon>Viruses</taxon>
        <taxon>Duplodnaviria</taxon>
        <taxon>Heunggongvirae</taxon>
        <taxon>Uroviricota</taxon>
        <taxon>Caudoviricetes</taxon>
        <taxon>Peduoviridae</taxon>
        <taxon>Maltschvirus</taxon>
        <taxon>Maltschvirus maltsch</taxon>
    </lineage>
</organism>
<feature type="transmembrane region" description="Helical" evidence="1">
    <location>
        <begin position="38"/>
        <end position="59"/>
    </location>
</feature>
<accession>A0A6J5PGK0</accession>
<reference evidence="2" key="1">
    <citation type="submission" date="2020-04" db="EMBL/GenBank/DDBJ databases">
        <authorList>
            <person name="Chiriac C."/>
            <person name="Salcher M."/>
            <person name="Ghai R."/>
            <person name="Kavagutti S V."/>
        </authorList>
    </citation>
    <scope>NUCLEOTIDE SEQUENCE</scope>
</reference>